<dbReference type="Gene3D" id="1.25.40.10">
    <property type="entry name" value="Tetratricopeptide repeat domain"/>
    <property type="match status" value="1"/>
</dbReference>
<accession>A0AA36IR76</accession>
<protein>
    <submittedName>
        <fullName evidence="1">Uncharacterized protein</fullName>
    </submittedName>
</protein>
<dbReference type="InterPro" id="IPR011990">
    <property type="entry name" value="TPR-like_helical_dom_sf"/>
</dbReference>
<evidence type="ECO:0000313" key="2">
    <source>
        <dbReference type="Proteomes" id="UP001178507"/>
    </source>
</evidence>
<organism evidence="1 2">
    <name type="scientific">Effrenium voratum</name>
    <dbReference type="NCBI Taxonomy" id="2562239"/>
    <lineage>
        <taxon>Eukaryota</taxon>
        <taxon>Sar</taxon>
        <taxon>Alveolata</taxon>
        <taxon>Dinophyceae</taxon>
        <taxon>Suessiales</taxon>
        <taxon>Symbiodiniaceae</taxon>
        <taxon>Effrenium</taxon>
    </lineage>
</organism>
<dbReference type="SUPFAM" id="SSF48452">
    <property type="entry name" value="TPR-like"/>
    <property type="match status" value="1"/>
</dbReference>
<feature type="non-terminal residue" evidence="1">
    <location>
        <position position="77"/>
    </location>
</feature>
<comment type="caution">
    <text evidence="1">The sequence shown here is derived from an EMBL/GenBank/DDBJ whole genome shotgun (WGS) entry which is preliminary data.</text>
</comment>
<keyword evidence="2" id="KW-1185">Reference proteome</keyword>
<sequence length="77" mass="8421">MSAQFAAIQRFAADVHINQGSFKEALSAAREAVELSERQGDKRNMAKALETVGTAQGVLNNFQQATTSTQECQDLYQ</sequence>
<name>A0AA36IR76_9DINO</name>
<evidence type="ECO:0000313" key="1">
    <source>
        <dbReference type="EMBL" id="CAJ1392058.1"/>
    </source>
</evidence>
<reference evidence="1" key="1">
    <citation type="submission" date="2023-08" db="EMBL/GenBank/DDBJ databases">
        <authorList>
            <person name="Chen Y."/>
            <person name="Shah S."/>
            <person name="Dougan E. K."/>
            <person name="Thang M."/>
            <person name="Chan C."/>
        </authorList>
    </citation>
    <scope>NUCLEOTIDE SEQUENCE</scope>
</reference>
<gene>
    <name evidence="1" type="ORF">EVOR1521_LOCUS17252</name>
</gene>
<proteinExistence type="predicted"/>
<dbReference type="AlphaFoldDB" id="A0AA36IR76"/>
<dbReference type="EMBL" id="CAUJNA010002247">
    <property type="protein sequence ID" value="CAJ1392058.1"/>
    <property type="molecule type" value="Genomic_DNA"/>
</dbReference>
<dbReference type="Proteomes" id="UP001178507">
    <property type="component" value="Unassembled WGS sequence"/>
</dbReference>